<reference evidence="2 5" key="1">
    <citation type="submission" date="2016-03" db="EMBL/GenBank/DDBJ databases">
        <authorList>
            <person name="Hansen M.J."/>
            <person name="Bojesen A.M."/>
            <person name="Planet P."/>
        </authorList>
    </citation>
    <scope>NUCLEOTIDE SEQUENCE [LARGE SCALE GENOMIC DNA]</scope>
    <source>
        <strain evidence="2 5">HPA 21</strain>
    </source>
</reference>
<dbReference type="EMBL" id="RKQT01000001">
    <property type="protein sequence ID" value="RPE95813.1"/>
    <property type="molecule type" value="Genomic_DNA"/>
</dbReference>
<dbReference type="KEGG" id="fcl:A4G17_09830"/>
<keyword evidence="1" id="KW-0812">Transmembrane</keyword>
<evidence type="ECO:0000313" key="3">
    <source>
        <dbReference type="EMBL" id="RPE95813.1"/>
    </source>
</evidence>
<keyword evidence="1" id="KW-0472">Membrane</keyword>
<dbReference type="RefSeq" id="WP_123955747.1">
    <property type="nucleotide sequence ID" value="NZ_CP015029.1"/>
</dbReference>
<dbReference type="Proteomes" id="UP000276901">
    <property type="component" value="Unassembled WGS sequence"/>
</dbReference>
<keyword evidence="1" id="KW-1133">Transmembrane helix</keyword>
<evidence type="ECO:0000256" key="1">
    <source>
        <dbReference type="SAM" id="Phobius"/>
    </source>
</evidence>
<accession>A0AAE6X8G0</accession>
<keyword evidence="4" id="KW-1185">Reference proteome</keyword>
<evidence type="ECO:0000313" key="4">
    <source>
        <dbReference type="Proteomes" id="UP000276901"/>
    </source>
</evidence>
<name>A0AAE6X8G0_9PAST</name>
<sequence length="175" mass="21059">MEWYGIDLSNNRQQIWLNQTVKNAIVIAITALITITMSIWIWLASSQLHTEFYQTKDFINKLHQQIADFEQQIHQIKQSQRNHKKPIYLKEKTVEQFMVYIQRIPIQGIIEIAYLYIDEIPKLKLVGKIKEQTELEKITRQLTQLNYSYQVDNFQINEQREYEFILVIALEEEKK</sequence>
<dbReference type="EMBL" id="CP015029">
    <property type="protein sequence ID" value="QIM65726.1"/>
    <property type="molecule type" value="Genomic_DNA"/>
</dbReference>
<dbReference type="Proteomes" id="UP000502287">
    <property type="component" value="Chromosome"/>
</dbReference>
<organism evidence="2 5">
    <name type="scientific">Frederiksenia canicola</name>
    <dbReference type="NCBI Taxonomy" id="123824"/>
    <lineage>
        <taxon>Bacteria</taxon>
        <taxon>Pseudomonadati</taxon>
        <taxon>Pseudomonadota</taxon>
        <taxon>Gammaproteobacteria</taxon>
        <taxon>Pasteurellales</taxon>
        <taxon>Pasteurellaceae</taxon>
        <taxon>Frederiksenia</taxon>
    </lineage>
</organism>
<protein>
    <submittedName>
        <fullName evidence="2">Uncharacterized protein</fullName>
    </submittedName>
</protein>
<feature type="transmembrane region" description="Helical" evidence="1">
    <location>
        <begin position="21"/>
        <end position="43"/>
    </location>
</feature>
<evidence type="ECO:0000313" key="2">
    <source>
        <dbReference type="EMBL" id="QIM65726.1"/>
    </source>
</evidence>
<proteinExistence type="predicted"/>
<dbReference type="AlphaFoldDB" id="A0AAE6X8G0"/>
<reference evidence="3 4" key="2">
    <citation type="submission" date="2018-11" db="EMBL/GenBank/DDBJ databases">
        <title>Genomic Encyclopedia of Type Strains, Phase IV (KMG-IV): sequencing the most valuable type-strain genomes for metagenomic binning, comparative biology and taxonomic classification.</title>
        <authorList>
            <person name="Goeker M."/>
        </authorList>
    </citation>
    <scope>NUCLEOTIDE SEQUENCE [LARGE SCALE GENOMIC DNA]</scope>
    <source>
        <strain evidence="3 4">DSM 25797</strain>
    </source>
</reference>
<evidence type="ECO:0000313" key="5">
    <source>
        <dbReference type="Proteomes" id="UP000502287"/>
    </source>
</evidence>
<gene>
    <name evidence="2" type="ORF">A4G17_09830</name>
    <name evidence="3" type="ORF">EDC49_0189</name>
</gene>